<feature type="chain" id="PRO_5003156311" evidence="1">
    <location>
        <begin position="25"/>
        <end position="132"/>
    </location>
</feature>
<evidence type="ECO:0000313" key="2">
    <source>
        <dbReference type="EMBL" id="EFN74802.1"/>
    </source>
</evidence>
<reference evidence="2 3" key="1">
    <citation type="journal article" date="2010" name="Science">
        <title>Genomic comparison of the ants Camponotus floridanus and Harpegnathos saltator.</title>
        <authorList>
            <person name="Bonasio R."/>
            <person name="Zhang G."/>
            <person name="Ye C."/>
            <person name="Mutti N.S."/>
            <person name="Fang X."/>
            <person name="Qin N."/>
            <person name="Donahue G."/>
            <person name="Yang P."/>
            <person name="Li Q."/>
            <person name="Li C."/>
            <person name="Zhang P."/>
            <person name="Huang Z."/>
            <person name="Berger S.L."/>
            <person name="Reinberg D."/>
            <person name="Wang J."/>
            <person name="Liebig J."/>
        </authorList>
    </citation>
    <scope>NUCLEOTIDE SEQUENCE [LARGE SCALE GENOMIC DNA]</scope>
    <source>
        <strain evidence="3">C129</strain>
    </source>
</reference>
<dbReference type="EMBL" id="GL434547">
    <property type="protein sequence ID" value="EFN74802.1"/>
    <property type="molecule type" value="Genomic_DNA"/>
</dbReference>
<accession>E1ZVJ2</accession>
<feature type="signal peptide" evidence="1">
    <location>
        <begin position="1"/>
        <end position="24"/>
    </location>
</feature>
<sequence>MTICSFSLFLFVFFFFFFFPEHDSTNSKILCVFLLEEDETFSNVRHFDLSANSPTRIDIDYKSVPILMHFLSDIIKGANIEQNAARYCANSDQQFTSKDNTFKSNSIRVMDSLAIDSLALRQSSSRLGSSRE</sequence>
<protein>
    <submittedName>
        <fullName evidence="2">Uncharacterized protein</fullName>
    </submittedName>
</protein>
<evidence type="ECO:0000313" key="3">
    <source>
        <dbReference type="Proteomes" id="UP000000311"/>
    </source>
</evidence>
<proteinExistence type="predicted"/>
<name>E1ZVJ2_CAMFO</name>
<keyword evidence="1" id="KW-0732">Signal</keyword>
<dbReference type="Proteomes" id="UP000000311">
    <property type="component" value="Unassembled WGS sequence"/>
</dbReference>
<keyword evidence="3" id="KW-1185">Reference proteome</keyword>
<gene>
    <name evidence="2" type="ORF">EAG_05110</name>
</gene>
<dbReference type="InParanoid" id="E1ZVJ2"/>
<dbReference type="AlphaFoldDB" id="E1ZVJ2"/>
<evidence type="ECO:0000256" key="1">
    <source>
        <dbReference type="SAM" id="SignalP"/>
    </source>
</evidence>
<organism evidence="3">
    <name type="scientific">Camponotus floridanus</name>
    <name type="common">Florida carpenter ant</name>
    <dbReference type="NCBI Taxonomy" id="104421"/>
    <lineage>
        <taxon>Eukaryota</taxon>
        <taxon>Metazoa</taxon>
        <taxon>Ecdysozoa</taxon>
        <taxon>Arthropoda</taxon>
        <taxon>Hexapoda</taxon>
        <taxon>Insecta</taxon>
        <taxon>Pterygota</taxon>
        <taxon>Neoptera</taxon>
        <taxon>Endopterygota</taxon>
        <taxon>Hymenoptera</taxon>
        <taxon>Apocrita</taxon>
        <taxon>Aculeata</taxon>
        <taxon>Formicoidea</taxon>
        <taxon>Formicidae</taxon>
        <taxon>Formicinae</taxon>
        <taxon>Camponotus</taxon>
    </lineage>
</organism>